<dbReference type="Gene3D" id="1.10.1200.10">
    <property type="entry name" value="ACP-like"/>
    <property type="match status" value="1"/>
</dbReference>
<dbReference type="AlphaFoldDB" id="A0AAW9MR21"/>
<protein>
    <submittedName>
        <fullName evidence="5">AMP-binding protein</fullName>
    </submittedName>
</protein>
<evidence type="ECO:0000256" key="2">
    <source>
        <dbReference type="ARBA" id="ARBA00022598"/>
    </source>
</evidence>
<keyword evidence="3" id="KW-0812">Transmembrane</keyword>
<comment type="caution">
    <text evidence="5">The sequence shown here is derived from an EMBL/GenBank/DDBJ whole genome shotgun (WGS) entry which is preliminary data.</text>
</comment>
<keyword evidence="2" id="KW-0436">Ligase</keyword>
<dbReference type="SUPFAM" id="SSF47336">
    <property type="entry name" value="ACP-like"/>
    <property type="match status" value="1"/>
</dbReference>
<reference evidence="5 6" key="1">
    <citation type="submission" date="2024-01" db="EMBL/GenBank/DDBJ databases">
        <title>Complete genome sequence of Citroniella saccharovorans strain M6.X9, isolated from human fecal sample.</title>
        <authorList>
            <person name="Cheng G."/>
            <person name="Westerholm M."/>
            <person name="Schnurer A."/>
        </authorList>
    </citation>
    <scope>NUCLEOTIDE SEQUENCE [LARGE SCALE GENOMIC DNA]</scope>
    <source>
        <strain evidence="5 6">DSM 29873</strain>
    </source>
</reference>
<name>A0AAW9MR21_9FIRM</name>
<dbReference type="Proteomes" id="UP001357733">
    <property type="component" value="Unassembled WGS sequence"/>
</dbReference>
<dbReference type="GO" id="GO:0044550">
    <property type="term" value="P:secondary metabolite biosynthetic process"/>
    <property type="evidence" value="ECO:0007669"/>
    <property type="project" value="TreeGrafter"/>
</dbReference>
<keyword evidence="3" id="KW-1133">Transmembrane helix</keyword>
<evidence type="ECO:0000259" key="4">
    <source>
        <dbReference type="PROSITE" id="PS50075"/>
    </source>
</evidence>
<dbReference type="PROSITE" id="PS00455">
    <property type="entry name" value="AMP_BINDING"/>
    <property type="match status" value="1"/>
</dbReference>
<comment type="cofactor">
    <cofactor evidence="1">
        <name>pantetheine 4'-phosphate</name>
        <dbReference type="ChEBI" id="CHEBI:47942"/>
    </cofactor>
</comment>
<keyword evidence="3" id="KW-0472">Membrane</keyword>
<dbReference type="CDD" id="cd19535">
    <property type="entry name" value="Cyc_NRPS"/>
    <property type="match status" value="1"/>
</dbReference>
<dbReference type="Gene3D" id="3.30.559.10">
    <property type="entry name" value="Chloramphenicol acetyltransferase-like domain"/>
    <property type="match status" value="1"/>
</dbReference>
<sequence length="811" mass="93202">MEFDARKEIKLIIEKWLKDTLKKSDIKENDNLIEKGLSSMQVMQLSGILKKEGLRISFAKLIEKPTLNSWFDLVANSKIIKKHSKDNKKSNDSKDSFVLTDVQYSYFIGRSDDQTLGGVGCHAYIEIDGEEIDCKRLNDAWNKLQYRHPMLRARFTEDGKQEILDKPFSEEIEVFDLSNLDKEETKIRLDEIRENLSHRKLRVEMGEVAGLKLANLSHNRNKIFFDLDLLVADVMSMSILLKELGEIYLGKELDNLINYTFKDYINNLEVDSETYKKDQEFWKEKIDSFEIERPNVPLRKDPEQIKETRFTRRKRVIEKDKWSKIKELAASYKSTPSMVLLTAYALILERWTNQDKFFINLPLFNRDLSNENMKDMVADFTNILLVEHERKNDTSFLETLNRISKTFIDNASHSSYSGVQVQRDISKSQGSSLNVAPVVFACNIDYPLETETSSKALGKITYMVSQTPGVWLDFQSYIKDGDLVLCWDSVDELFPEKMLEDMLNSLEKQLLRLTEKENWESKFDVLSENQKLAREKELQSILPLNFPDERLYDGFIKNVKENPEKIAIIDSETKEEISYMDLYEKSLNVAGYLKENGIKKGDYVGITLPRSSKQIYAIFGILFSGAAYVAVGINQPSERRTKIYEQIGIKFVISENKTIENCKLDTGEVSLIDLDKAIDNSLGLDKPIEVSPFDSAYIIMTSGTTGVPKGVEIMHTSAINTINDLNEKYSINSNDTLLMVSAIDFDLSVYDIFGMLGVGGTLITTNEDNYRNPDEWIRIIEKYKVSVWDSVPILFDMLVTMAEGEKEKPAT</sequence>
<dbReference type="InterPro" id="IPR000873">
    <property type="entry name" value="AMP-dep_synth/lig_dom"/>
</dbReference>
<dbReference type="PANTHER" id="PTHR45527:SF10">
    <property type="entry name" value="PYOCHELIN SYNTHASE PCHF"/>
    <property type="match status" value="1"/>
</dbReference>
<dbReference type="Pfam" id="PF00550">
    <property type="entry name" value="PP-binding"/>
    <property type="match status" value="1"/>
</dbReference>
<dbReference type="InterPro" id="IPR009081">
    <property type="entry name" value="PP-bd_ACP"/>
</dbReference>
<dbReference type="GO" id="GO:0005737">
    <property type="term" value="C:cytoplasm"/>
    <property type="evidence" value="ECO:0007669"/>
    <property type="project" value="TreeGrafter"/>
</dbReference>
<accession>A0AAW9MR21</accession>
<dbReference type="SUPFAM" id="SSF56801">
    <property type="entry name" value="Acetyl-CoA synthetase-like"/>
    <property type="match status" value="1"/>
</dbReference>
<dbReference type="Gene3D" id="3.40.50.980">
    <property type="match status" value="2"/>
</dbReference>
<dbReference type="InterPro" id="IPR023213">
    <property type="entry name" value="CAT-like_dom_sf"/>
</dbReference>
<dbReference type="GO" id="GO:0016874">
    <property type="term" value="F:ligase activity"/>
    <property type="evidence" value="ECO:0007669"/>
    <property type="project" value="UniProtKB-KW"/>
</dbReference>
<dbReference type="PANTHER" id="PTHR45527">
    <property type="entry name" value="NONRIBOSOMAL PEPTIDE SYNTHETASE"/>
    <property type="match status" value="1"/>
</dbReference>
<keyword evidence="6" id="KW-1185">Reference proteome</keyword>
<gene>
    <name evidence="5" type="ORF">VLK81_00730</name>
</gene>
<organism evidence="5 6">
    <name type="scientific">Citroniella saccharovorans</name>
    <dbReference type="NCBI Taxonomy" id="2053367"/>
    <lineage>
        <taxon>Bacteria</taxon>
        <taxon>Bacillati</taxon>
        <taxon>Bacillota</taxon>
        <taxon>Tissierellia</taxon>
        <taxon>Tissierellales</taxon>
        <taxon>Peptoniphilaceae</taxon>
        <taxon>Citroniella</taxon>
    </lineage>
</organism>
<proteinExistence type="predicted"/>
<dbReference type="GO" id="GO:0031177">
    <property type="term" value="F:phosphopantetheine binding"/>
    <property type="evidence" value="ECO:0007669"/>
    <property type="project" value="TreeGrafter"/>
</dbReference>
<evidence type="ECO:0000256" key="3">
    <source>
        <dbReference type="SAM" id="Phobius"/>
    </source>
</evidence>
<dbReference type="FunFam" id="3.30.559.10:FF:000023">
    <property type="entry name" value="Non-ribosomal peptide synthetase"/>
    <property type="match status" value="1"/>
</dbReference>
<dbReference type="Gene3D" id="3.30.559.30">
    <property type="entry name" value="Nonribosomal peptide synthetase, condensation domain"/>
    <property type="match status" value="1"/>
</dbReference>
<feature type="domain" description="Carrier" evidence="4">
    <location>
        <begin position="3"/>
        <end position="78"/>
    </location>
</feature>
<dbReference type="PROSITE" id="PS50075">
    <property type="entry name" value="CARRIER"/>
    <property type="match status" value="1"/>
</dbReference>
<dbReference type="Pfam" id="PF00668">
    <property type="entry name" value="Condensation"/>
    <property type="match status" value="1"/>
</dbReference>
<feature type="transmembrane region" description="Helical" evidence="3">
    <location>
        <begin position="615"/>
        <end position="633"/>
    </location>
</feature>
<dbReference type="InterPro" id="IPR057737">
    <property type="entry name" value="Condensation_MtbB-like"/>
</dbReference>
<dbReference type="InterPro" id="IPR001242">
    <property type="entry name" value="Condensation_dom"/>
</dbReference>
<dbReference type="GO" id="GO:0000036">
    <property type="term" value="F:acyl carrier activity"/>
    <property type="evidence" value="ECO:0007669"/>
    <property type="project" value="TreeGrafter"/>
</dbReference>
<evidence type="ECO:0000313" key="6">
    <source>
        <dbReference type="Proteomes" id="UP001357733"/>
    </source>
</evidence>
<dbReference type="EMBL" id="JAYKOT010000001">
    <property type="protein sequence ID" value="MEB3428576.1"/>
    <property type="molecule type" value="Genomic_DNA"/>
</dbReference>
<evidence type="ECO:0000256" key="1">
    <source>
        <dbReference type="ARBA" id="ARBA00001957"/>
    </source>
</evidence>
<dbReference type="InterPro" id="IPR020845">
    <property type="entry name" value="AMP-binding_CS"/>
</dbReference>
<dbReference type="SUPFAM" id="SSF52777">
    <property type="entry name" value="CoA-dependent acyltransferases"/>
    <property type="match status" value="2"/>
</dbReference>
<evidence type="ECO:0000313" key="5">
    <source>
        <dbReference type="EMBL" id="MEB3428576.1"/>
    </source>
</evidence>
<dbReference type="Pfam" id="PF00501">
    <property type="entry name" value="AMP-binding"/>
    <property type="match status" value="1"/>
</dbReference>
<dbReference type="InterPro" id="IPR036736">
    <property type="entry name" value="ACP-like_sf"/>
</dbReference>
<dbReference type="GO" id="GO:0043041">
    <property type="term" value="P:amino acid activation for nonribosomal peptide biosynthetic process"/>
    <property type="evidence" value="ECO:0007669"/>
    <property type="project" value="TreeGrafter"/>
</dbReference>